<sequence length="211" mass="23545">MAQPRILILGPPGAGKGTQSGRLVEHFDIAHITTGDALRANKGMDISDVHDEYDTPGEIMAAGELVPDEVVTAIVEEALADADGFVLDGYPRNIAQAEALEGMTDLDVVLKLDVSEDELVHRLTGRRIDPETDEVYHVEYDPAEDEEVKERLVQRDDDTEETVVERLRVYEENTAPVVEYYDEKGSLERIDGDRAPEEVWTEIRERVESAV</sequence>
<dbReference type="InterPro" id="IPR006259">
    <property type="entry name" value="Adenyl_kin_sub"/>
</dbReference>
<feature type="binding site" evidence="4">
    <location>
        <position position="96"/>
    </location>
    <ligand>
        <name>AMP</name>
        <dbReference type="ChEBI" id="CHEBI:456215"/>
    </ligand>
</feature>
<feature type="binding site" evidence="4">
    <location>
        <position position="39"/>
    </location>
    <ligand>
        <name>AMP</name>
        <dbReference type="ChEBI" id="CHEBI:456215"/>
    </ligand>
</feature>
<dbReference type="Gene3D" id="3.40.50.300">
    <property type="entry name" value="P-loop containing nucleotide triphosphate hydrolases"/>
    <property type="match status" value="1"/>
</dbReference>
<comment type="domain">
    <text evidence="4">Consists of three domains, a large central CORE domain and two small peripheral domains, NMPbind and LID, which undergo movements during catalysis. The LID domain closes over the site of phosphoryl transfer upon ATP binding. Assembling and dissambling the active center during each catalytic cycle provides an effective means to prevent ATP hydrolysis.</text>
</comment>
<evidence type="ECO:0000256" key="3">
    <source>
        <dbReference type="ARBA" id="ARBA00022777"/>
    </source>
</evidence>
<feature type="binding site" evidence="4">
    <location>
        <begin position="13"/>
        <end position="18"/>
    </location>
    <ligand>
        <name>ATP</name>
        <dbReference type="ChEBI" id="CHEBI:30616"/>
    </ligand>
</feature>
<evidence type="ECO:0000256" key="4">
    <source>
        <dbReference type="HAMAP-Rule" id="MF_00235"/>
    </source>
</evidence>
<evidence type="ECO:0000313" key="8">
    <source>
        <dbReference type="Proteomes" id="UP001595925"/>
    </source>
</evidence>
<keyword evidence="4 6" id="KW-0067">ATP-binding</keyword>
<comment type="pathway">
    <text evidence="4">Purine metabolism; AMP biosynthesis via salvage pathway; AMP from ADP: step 1/1.</text>
</comment>
<keyword evidence="4" id="KW-0963">Cytoplasm</keyword>
<evidence type="ECO:0000256" key="1">
    <source>
        <dbReference type="ARBA" id="ARBA00022679"/>
    </source>
</evidence>
<feature type="binding site" evidence="4">
    <location>
        <position position="34"/>
    </location>
    <ligand>
        <name>AMP</name>
        <dbReference type="ChEBI" id="CHEBI:456215"/>
    </ligand>
</feature>
<organism evidence="7 8">
    <name type="scientific">Saliphagus infecundisoli</name>
    <dbReference type="NCBI Taxonomy" id="1849069"/>
    <lineage>
        <taxon>Archaea</taxon>
        <taxon>Methanobacteriati</taxon>
        <taxon>Methanobacteriota</taxon>
        <taxon>Stenosarchaea group</taxon>
        <taxon>Halobacteria</taxon>
        <taxon>Halobacteriales</taxon>
        <taxon>Natrialbaceae</taxon>
        <taxon>Saliphagus</taxon>
    </lineage>
</organism>
<dbReference type="GO" id="GO:0044209">
    <property type="term" value="P:AMP salvage"/>
    <property type="evidence" value="ECO:0007669"/>
    <property type="project" value="UniProtKB-UniRule"/>
</dbReference>
<feature type="binding site" evidence="4">
    <location>
        <position position="126"/>
    </location>
    <ligand>
        <name>ATP</name>
        <dbReference type="ChEBI" id="CHEBI:30616"/>
    </ligand>
</feature>
<keyword evidence="8" id="KW-1185">Reference proteome</keyword>
<evidence type="ECO:0000256" key="5">
    <source>
        <dbReference type="RuleBase" id="RU003330"/>
    </source>
</evidence>
<dbReference type="NCBIfam" id="NF011103">
    <property type="entry name" value="PRK14530.1"/>
    <property type="match status" value="1"/>
</dbReference>
<dbReference type="AlphaFoldDB" id="A0ABD5QHB2"/>
<dbReference type="EMBL" id="JBHSJG010000038">
    <property type="protein sequence ID" value="MFC4988954.1"/>
    <property type="molecule type" value="Genomic_DNA"/>
</dbReference>
<dbReference type="InterPro" id="IPR027417">
    <property type="entry name" value="P-loop_NTPase"/>
</dbReference>
<keyword evidence="1 4" id="KW-0808">Transferase</keyword>
<dbReference type="GO" id="GO:0005524">
    <property type="term" value="F:ATP binding"/>
    <property type="evidence" value="ECO:0007669"/>
    <property type="project" value="UniProtKB-UniRule"/>
</dbReference>
<dbReference type="EC" id="2.7.4.3" evidence="4 6"/>
<keyword evidence="4" id="KW-0545">Nucleotide biosynthesis</keyword>
<keyword evidence="3 4" id="KW-0418">Kinase</keyword>
<name>A0ABD5QHB2_9EURY</name>
<comment type="caution">
    <text evidence="4">Lacks conserved residue(s) required for the propagation of feature annotation.</text>
</comment>
<evidence type="ECO:0000256" key="6">
    <source>
        <dbReference type="RuleBase" id="RU003331"/>
    </source>
</evidence>
<keyword evidence="2 4" id="KW-0547">Nucleotide-binding</keyword>
<dbReference type="NCBIfam" id="TIGR01351">
    <property type="entry name" value="adk"/>
    <property type="match status" value="1"/>
</dbReference>
<gene>
    <name evidence="4" type="primary">adk</name>
    <name evidence="7" type="ORF">ACFPFO_14505</name>
</gene>
<protein>
    <recommendedName>
        <fullName evidence="4 6">Adenylate kinase</fullName>
        <shortName evidence="4">AK</shortName>
        <ecNumber evidence="4 6">2.7.4.3</ecNumber>
    </recommendedName>
    <alternativeName>
        <fullName evidence="4">ATP-AMP transphosphorylase</fullName>
    </alternativeName>
    <alternativeName>
        <fullName evidence="4">ATP:AMP phosphotransferase</fullName>
    </alternativeName>
    <alternativeName>
        <fullName evidence="4">Adenylate monophosphate kinase</fullName>
    </alternativeName>
</protein>
<comment type="similarity">
    <text evidence="4 5">Belongs to the adenylate kinase family.</text>
</comment>
<dbReference type="CDD" id="cd01428">
    <property type="entry name" value="ADK"/>
    <property type="match status" value="1"/>
</dbReference>
<dbReference type="SUPFAM" id="SSF52540">
    <property type="entry name" value="P-loop containing nucleoside triphosphate hydrolases"/>
    <property type="match status" value="1"/>
</dbReference>
<comment type="function">
    <text evidence="4">Catalyzes the reversible transfer of the terminal phosphate group between ATP and AMP. Plays an important role in cellular energy homeostasis and in adenine nucleotide metabolism.</text>
</comment>
<dbReference type="Pfam" id="PF00406">
    <property type="entry name" value="ADK"/>
    <property type="match status" value="1"/>
</dbReference>
<dbReference type="InterPro" id="IPR000850">
    <property type="entry name" value="Adenylat/UMP-CMP_kin"/>
</dbReference>
<feature type="binding site" evidence="4">
    <location>
        <position position="155"/>
    </location>
    <ligand>
        <name>AMP</name>
        <dbReference type="ChEBI" id="CHEBI:456215"/>
    </ligand>
</feature>
<dbReference type="HAMAP" id="MF_00235">
    <property type="entry name" value="Adenylate_kinase_Adk"/>
    <property type="match status" value="1"/>
</dbReference>
<dbReference type="PROSITE" id="PS00113">
    <property type="entry name" value="ADENYLATE_KINASE"/>
    <property type="match status" value="1"/>
</dbReference>
<proteinExistence type="inferred from homology"/>
<feature type="binding site" evidence="4">
    <location>
        <begin position="89"/>
        <end position="92"/>
    </location>
    <ligand>
        <name>AMP</name>
        <dbReference type="ChEBI" id="CHEBI:456215"/>
    </ligand>
</feature>
<accession>A0ABD5QHB2</accession>
<feature type="binding site" evidence="4">
    <location>
        <begin position="64"/>
        <end position="66"/>
    </location>
    <ligand>
        <name>AMP</name>
        <dbReference type="ChEBI" id="CHEBI:456215"/>
    </ligand>
</feature>
<comment type="subcellular location">
    <subcellularLocation>
        <location evidence="4 6">Cytoplasm</location>
    </subcellularLocation>
</comment>
<dbReference type="InterPro" id="IPR033690">
    <property type="entry name" value="Adenylat_kinase_CS"/>
</dbReference>
<evidence type="ECO:0000313" key="7">
    <source>
        <dbReference type="EMBL" id="MFC4988954.1"/>
    </source>
</evidence>
<dbReference type="Proteomes" id="UP001595925">
    <property type="component" value="Unassembled WGS sequence"/>
</dbReference>
<dbReference type="PANTHER" id="PTHR23359">
    <property type="entry name" value="NUCLEOTIDE KINASE"/>
    <property type="match status" value="1"/>
</dbReference>
<comment type="caution">
    <text evidence="7">The sequence shown here is derived from an EMBL/GenBank/DDBJ whole genome shotgun (WGS) entry which is preliminary data.</text>
</comment>
<dbReference type="GO" id="GO:0004017">
    <property type="term" value="F:AMP kinase activity"/>
    <property type="evidence" value="ECO:0007669"/>
    <property type="project" value="UniProtKB-UniRule"/>
</dbReference>
<comment type="subunit">
    <text evidence="4 6">Monomer.</text>
</comment>
<reference evidence="7 8" key="1">
    <citation type="journal article" date="2019" name="Int. J. Syst. Evol. Microbiol.">
        <title>The Global Catalogue of Microorganisms (GCM) 10K type strain sequencing project: providing services to taxonomists for standard genome sequencing and annotation.</title>
        <authorList>
            <consortium name="The Broad Institute Genomics Platform"/>
            <consortium name="The Broad Institute Genome Sequencing Center for Infectious Disease"/>
            <person name="Wu L."/>
            <person name="Ma J."/>
        </authorList>
    </citation>
    <scope>NUCLEOTIDE SEQUENCE [LARGE SCALE GENOMIC DNA]</scope>
    <source>
        <strain evidence="7 8">CGMCC 1.15824</strain>
    </source>
</reference>
<dbReference type="GO" id="GO:0005737">
    <property type="term" value="C:cytoplasm"/>
    <property type="evidence" value="ECO:0007669"/>
    <property type="project" value="UniProtKB-SubCell"/>
</dbReference>
<dbReference type="RefSeq" id="WP_224828383.1">
    <property type="nucleotide sequence ID" value="NZ_JAIVEF010000006.1"/>
</dbReference>
<comment type="catalytic activity">
    <reaction evidence="4 6">
        <text>AMP + ATP = 2 ADP</text>
        <dbReference type="Rhea" id="RHEA:12973"/>
        <dbReference type="ChEBI" id="CHEBI:30616"/>
        <dbReference type="ChEBI" id="CHEBI:456215"/>
        <dbReference type="ChEBI" id="CHEBI:456216"/>
        <dbReference type="EC" id="2.7.4.3"/>
    </reaction>
</comment>
<feature type="binding site" evidence="4">
    <location>
        <position position="166"/>
    </location>
    <ligand>
        <name>AMP</name>
        <dbReference type="ChEBI" id="CHEBI:456215"/>
    </ligand>
</feature>
<dbReference type="PRINTS" id="PR00094">
    <property type="entry name" value="ADENYLTKNASE"/>
</dbReference>
<feature type="binding site" evidence="4">
    <location>
        <position position="194"/>
    </location>
    <ligand>
        <name>ATP</name>
        <dbReference type="ChEBI" id="CHEBI:30616"/>
    </ligand>
</feature>
<evidence type="ECO:0000256" key="2">
    <source>
        <dbReference type="ARBA" id="ARBA00022741"/>
    </source>
</evidence>
<feature type="binding site" evidence="4">
    <location>
        <begin position="135"/>
        <end position="136"/>
    </location>
    <ligand>
        <name>ATP</name>
        <dbReference type="ChEBI" id="CHEBI:30616"/>
    </ligand>
</feature>